<evidence type="ECO:0000313" key="5">
    <source>
        <dbReference type="Proteomes" id="UP000547058"/>
    </source>
</evidence>
<keyword evidence="3" id="KW-0472">Membrane</keyword>
<gene>
    <name evidence="4" type="ORF">H4O11_18885</name>
</gene>
<dbReference type="GO" id="GO:0043107">
    <property type="term" value="P:type IV pilus-dependent motility"/>
    <property type="evidence" value="ECO:0007669"/>
    <property type="project" value="TreeGrafter"/>
</dbReference>
<dbReference type="InterPro" id="IPR052534">
    <property type="entry name" value="Extracell_DNA_Util/SecSys_Comp"/>
</dbReference>
<dbReference type="GO" id="GO:0043683">
    <property type="term" value="P:type IV pilus assembly"/>
    <property type="evidence" value="ECO:0007669"/>
    <property type="project" value="TreeGrafter"/>
</dbReference>
<name>A0A7W3IJE2_9GAMM</name>
<dbReference type="Proteomes" id="UP000547058">
    <property type="component" value="Unassembled WGS sequence"/>
</dbReference>
<organism evidence="4 5">
    <name type="scientific">Stenotrophomonas tumulicola</name>
    <dbReference type="NCBI Taxonomy" id="1685415"/>
    <lineage>
        <taxon>Bacteria</taxon>
        <taxon>Pseudomonadati</taxon>
        <taxon>Pseudomonadota</taxon>
        <taxon>Gammaproteobacteria</taxon>
        <taxon>Lysobacterales</taxon>
        <taxon>Lysobacteraceae</taxon>
        <taxon>Stenotrophomonas</taxon>
    </lineage>
</organism>
<accession>A0A7W3IJE2</accession>
<comment type="caution">
    <text evidence="4">The sequence shown here is derived from an EMBL/GenBank/DDBJ whole genome shotgun (WGS) entry which is preliminary data.</text>
</comment>
<proteinExistence type="predicted"/>
<reference evidence="4 5" key="1">
    <citation type="submission" date="2020-08" db="EMBL/GenBank/DDBJ databases">
        <title>Stenotrophomonas tumulicola JCM 30961.</title>
        <authorList>
            <person name="Deng Y."/>
        </authorList>
    </citation>
    <scope>NUCLEOTIDE SEQUENCE [LARGE SCALE GENOMIC DNA]</scope>
    <source>
        <strain evidence="4 5">JCM 30961</strain>
    </source>
</reference>
<dbReference type="Pfam" id="PF05137">
    <property type="entry name" value="PilN"/>
    <property type="match status" value="1"/>
</dbReference>
<dbReference type="RefSeq" id="WP_182342474.1">
    <property type="nucleotide sequence ID" value="NZ_JACGXS010000019.1"/>
</dbReference>
<feature type="coiled-coil region" evidence="1">
    <location>
        <begin position="57"/>
        <end position="84"/>
    </location>
</feature>
<evidence type="ECO:0000256" key="2">
    <source>
        <dbReference type="SAM" id="MobiDB-lite"/>
    </source>
</evidence>
<keyword evidence="3" id="KW-0812">Transmembrane</keyword>
<protein>
    <submittedName>
        <fullName evidence="4">PilN domain-containing protein</fullName>
    </submittedName>
</protein>
<evidence type="ECO:0000256" key="3">
    <source>
        <dbReference type="SAM" id="Phobius"/>
    </source>
</evidence>
<keyword evidence="3" id="KW-1133">Transmembrane helix</keyword>
<dbReference type="PANTHER" id="PTHR40278:SF2">
    <property type="entry name" value="TYPE IV PILUS INNER MEMBRANE COMPONENT PILN"/>
    <property type="match status" value="1"/>
</dbReference>
<dbReference type="AlphaFoldDB" id="A0A7W3IJE2"/>
<dbReference type="PANTHER" id="PTHR40278">
    <property type="entry name" value="DNA UTILIZATION PROTEIN HOFN"/>
    <property type="match status" value="1"/>
</dbReference>
<feature type="region of interest" description="Disordered" evidence="2">
    <location>
        <begin position="200"/>
        <end position="282"/>
    </location>
</feature>
<keyword evidence="1" id="KW-0175">Coiled coil</keyword>
<evidence type="ECO:0000313" key="4">
    <source>
        <dbReference type="EMBL" id="MBA8683872.1"/>
    </source>
</evidence>
<dbReference type="InterPro" id="IPR007813">
    <property type="entry name" value="PilN"/>
</dbReference>
<sequence>MARINLLPWRAERRKQRQREFYAMLGLAAVGGLLLSLMVWFYYDRQVSGQGERNTFLQAEIEKVKLQNKEIDRLDSQKERLLARKTVIEELQSKRSQMVHLFDALVRTIPDGVVLTALKQEGDVLTLEGRTQSNARVSAYMRNLATSGWMTNPELSIIEARDPGKEREGRTQALADISALPYVFVVKVKLPAQSEEVLNADGSVADPGDTGTVTDPAPLAPLSAADGDTADASPAATAAPPSEGGVAPAPAAPTPPAGSRLAPVDPPQPSLPAAASGQEGSA</sequence>
<dbReference type="EMBL" id="JACGXS010000019">
    <property type="protein sequence ID" value="MBA8683872.1"/>
    <property type="molecule type" value="Genomic_DNA"/>
</dbReference>
<feature type="transmembrane region" description="Helical" evidence="3">
    <location>
        <begin position="21"/>
        <end position="43"/>
    </location>
</feature>
<evidence type="ECO:0000256" key="1">
    <source>
        <dbReference type="SAM" id="Coils"/>
    </source>
</evidence>
<keyword evidence="5" id="KW-1185">Reference proteome</keyword>
<feature type="compositionally biased region" description="Low complexity" evidence="2">
    <location>
        <begin position="216"/>
        <end position="249"/>
    </location>
</feature>